<dbReference type="InterPro" id="IPR006047">
    <property type="entry name" value="GH13_cat_dom"/>
</dbReference>
<dbReference type="SUPFAM" id="SSF51011">
    <property type="entry name" value="Glycosyl hydrolase domain"/>
    <property type="match status" value="1"/>
</dbReference>
<dbReference type="SMART" id="SM00642">
    <property type="entry name" value="Aamy"/>
    <property type="match status" value="1"/>
</dbReference>
<dbReference type="GeneID" id="58228523"/>
<dbReference type="Gene3D" id="3.20.20.80">
    <property type="entry name" value="Glycosidases"/>
    <property type="match status" value="1"/>
</dbReference>
<dbReference type="eggNOG" id="COG0366">
    <property type="taxonomic scope" value="Bacteria"/>
</dbReference>
<dbReference type="Gene3D" id="2.60.40.10">
    <property type="entry name" value="Immunoglobulins"/>
    <property type="match status" value="1"/>
</dbReference>
<dbReference type="InterPro" id="IPR017853">
    <property type="entry name" value="GH"/>
</dbReference>
<evidence type="ECO:0000256" key="1">
    <source>
        <dbReference type="ARBA" id="ARBA00022801"/>
    </source>
</evidence>
<proteinExistence type="predicted"/>
<dbReference type="CDD" id="cd11340">
    <property type="entry name" value="AmyAc_bac_CMD_like_3"/>
    <property type="match status" value="1"/>
</dbReference>
<keyword evidence="2" id="KW-0326">Glycosidase</keyword>
<organism evidence="5 6">
    <name type="scientific">Pseudoalteromonas ruthenica</name>
    <dbReference type="NCBI Taxonomy" id="151081"/>
    <lineage>
        <taxon>Bacteria</taxon>
        <taxon>Pseudomonadati</taxon>
        <taxon>Pseudomonadota</taxon>
        <taxon>Gammaproteobacteria</taxon>
        <taxon>Alteromonadales</taxon>
        <taxon>Pseudoalteromonadaceae</taxon>
        <taxon>Pseudoalteromonas</taxon>
    </lineage>
</organism>
<dbReference type="InterPro" id="IPR013780">
    <property type="entry name" value="Glyco_hydro_b"/>
</dbReference>
<dbReference type="GO" id="GO:0016798">
    <property type="term" value="F:hydrolase activity, acting on glycosyl bonds"/>
    <property type="evidence" value="ECO:0007669"/>
    <property type="project" value="UniProtKB-KW"/>
</dbReference>
<dbReference type="InterPro" id="IPR014756">
    <property type="entry name" value="Ig_E-set"/>
</dbReference>
<dbReference type="InterPro" id="IPR019492">
    <property type="entry name" value="Cyclo-malto-dextrinase_C"/>
</dbReference>
<dbReference type="PANTHER" id="PTHR10357:SF210">
    <property type="entry name" value="MALTODEXTRIN GLUCOSIDASE"/>
    <property type="match status" value="1"/>
</dbReference>
<evidence type="ECO:0000259" key="4">
    <source>
        <dbReference type="SMART" id="SM00642"/>
    </source>
</evidence>
<dbReference type="InterPro" id="IPR015171">
    <property type="entry name" value="Cyc-maltodext_N"/>
</dbReference>
<dbReference type="RefSeq" id="WP_045978383.1">
    <property type="nucleotide sequence ID" value="NZ_JXXY01000002.1"/>
</dbReference>
<feature type="signal peptide" evidence="3">
    <location>
        <begin position="1"/>
        <end position="17"/>
    </location>
</feature>
<evidence type="ECO:0000256" key="2">
    <source>
        <dbReference type="ARBA" id="ARBA00023295"/>
    </source>
</evidence>
<keyword evidence="1" id="KW-0378">Hydrolase</keyword>
<dbReference type="GO" id="GO:0016829">
    <property type="term" value="F:lyase activity"/>
    <property type="evidence" value="ECO:0007669"/>
    <property type="project" value="UniProtKB-KW"/>
</dbReference>
<name>A0A0F4PX44_9GAMM</name>
<keyword evidence="3" id="KW-0732">Signal</keyword>
<evidence type="ECO:0000313" key="6">
    <source>
        <dbReference type="Proteomes" id="UP000033664"/>
    </source>
</evidence>
<gene>
    <name evidence="5" type="ORF">TW72_08470</name>
</gene>
<accession>A0A0F4PX44</accession>
<evidence type="ECO:0000256" key="3">
    <source>
        <dbReference type="SAM" id="SignalP"/>
    </source>
</evidence>
<dbReference type="InterPro" id="IPR013783">
    <property type="entry name" value="Ig-like_fold"/>
</dbReference>
<dbReference type="PANTHER" id="PTHR10357">
    <property type="entry name" value="ALPHA-AMYLASE FAMILY MEMBER"/>
    <property type="match status" value="1"/>
</dbReference>
<dbReference type="AlphaFoldDB" id="A0A0F4PX44"/>
<dbReference type="EMBL" id="JXXZ01000007">
    <property type="protein sequence ID" value="KJY99679.1"/>
    <property type="molecule type" value="Genomic_DNA"/>
</dbReference>
<feature type="domain" description="Glycosyl hydrolase family 13 catalytic" evidence="4">
    <location>
        <begin position="120"/>
        <end position="517"/>
    </location>
</feature>
<sequence length="604" mass="68385">MRVFMVLLALLALPCQGLEVAPKHWWVGMQNPDVQLLLHAPNTAQRQWQLRPYDGVKLMRQHHLDFDNYQFLSVHIGAQARPGTLQFVADDGAQFDYQLKARAHDSKQRQGFSSDDVIYLINPDRFANGNVHNDNHPSMIEKVDRQARDGRRGGDLQGITERLDYLKRMGFTQLWLTPARENNMATGSYHGYAMTNLYAIDPRMGGNEAYFDMVAQAAERGIGVIMDMVPNHIGANHPWVADKPSRDWINNGGEFLANNHRRQTVMDPHSSVYDRTRFNDAWFVPAMPDLNQRVDELSTYLIQHSIWWIEQAGLSGIRVDTNSYSDKAFMARWSQAIMAEYPNFSIVGEEWTTNPGIIAYWQRGKHNQDGFSTGINSMMDFPLQAALVKALNEEPGWHTGWVRVYQSLGNDFMYANADDLLVFADNHDMSRIYTQLGQSVNKTKLAMTLMLTIRGIPQVYYGTEVLLDNTPSDAHGDIRIEFPGGFSGHQADAITGQGLSAEQTQMQGYLRTLLQLRKQHSALRQGRMVHFAPKDNVYLYARIDNEQRIVVILNKGGKQHLALAPYTEILQGAKQAKNLLSGEVLRLNQTLAIGAEQAMILALQ</sequence>
<dbReference type="Pfam" id="PF00128">
    <property type="entry name" value="Alpha-amylase"/>
    <property type="match status" value="1"/>
</dbReference>
<keyword evidence="6" id="KW-1185">Reference proteome</keyword>
<dbReference type="GO" id="GO:0005975">
    <property type="term" value="P:carbohydrate metabolic process"/>
    <property type="evidence" value="ECO:0007669"/>
    <property type="project" value="InterPro"/>
</dbReference>
<dbReference type="Proteomes" id="UP000033664">
    <property type="component" value="Unassembled WGS sequence"/>
</dbReference>
<dbReference type="SUPFAM" id="SSF51445">
    <property type="entry name" value="(Trans)glycosidases"/>
    <property type="match status" value="1"/>
</dbReference>
<feature type="chain" id="PRO_5002474552" evidence="3">
    <location>
        <begin position="18"/>
        <end position="604"/>
    </location>
</feature>
<dbReference type="Pfam" id="PF10438">
    <property type="entry name" value="Cyc-maltodext_C"/>
    <property type="match status" value="1"/>
</dbReference>
<comment type="caution">
    <text evidence="5">The sequence shown here is derived from an EMBL/GenBank/DDBJ whole genome shotgun (WGS) entry which is preliminary data.</text>
</comment>
<dbReference type="Pfam" id="PF09087">
    <property type="entry name" value="Cyc-maltodext_N"/>
    <property type="match status" value="1"/>
</dbReference>
<keyword evidence="5" id="KW-0456">Lyase</keyword>
<dbReference type="Gene3D" id="2.60.40.1180">
    <property type="entry name" value="Golgi alpha-mannosidase II"/>
    <property type="match status" value="1"/>
</dbReference>
<dbReference type="OrthoDB" id="9805159at2"/>
<evidence type="ECO:0000313" key="5">
    <source>
        <dbReference type="EMBL" id="KJY99679.1"/>
    </source>
</evidence>
<dbReference type="PATRIC" id="fig|151081.8.peg.494"/>
<dbReference type="SUPFAM" id="SSF81296">
    <property type="entry name" value="E set domains"/>
    <property type="match status" value="1"/>
</dbReference>
<reference evidence="5 6" key="1">
    <citation type="journal article" date="2015" name="BMC Genomics">
        <title>Genome mining reveals unlocked bioactive potential of marine Gram-negative bacteria.</title>
        <authorList>
            <person name="Machado H."/>
            <person name="Sonnenschein E.C."/>
            <person name="Melchiorsen J."/>
            <person name="Gram L."/>
        </authorList>
    </citation>
    <scope>NUCLEOTIDE SEQUENCE [LARGE SCALE GENOMIC DNA]</scope>
    <source>
        <strain evidence="5 6">S3137</strain>
    </source>
</reference>
<protein>
    <submittedName>
        <fullName evidence="5">Alpha-amlyase</fullName>
    </submittedName>
</protein>